<organism evidence="1">
    <name type="scientific">Flavobacterium columnare</name>
    <dbReference type="NCBI Taxonomy" id="996"/>
    <lineage>
        <taxon>Bacteria</taxon>
        <taxon>Pseudomonadati</taxon>
        <taxon>Bacteroidota</taxon>
        <taxon>Flavobacteriia</taxon>
        <taxon>Flavobacteriales</taxon>
        <taxon>Flavobacteriaceae</taxon>
        <taxon>Flavobacterium</taxon>
    </lineage>
</organism>
<reference evidence="1" key="1">
    <citation type="submission" date="2020-12" db="EMBL/GenBank/DDBJ databases">
        <title>Genome sequencing of genetic groups of Flavobacterium columnare.</title>
        <authorList>
            <person name="Waldbieser G.C."/>
            <person name="Griffin M.J."/>
            <person name="LaFrentz B.R."/>
        </authorList>
    </citation>
    <scope>NUCLEOTIDE SEQUENCE</scope>
    <source>
        <strain evidence="1">90-106</strain>
    </source>
</reference>
<evidence type="ECO:0000313" key="1">
    <source>
        <dbReference type="EMBL" id="QYS89035.1"/>
    </source>
</evidence>
<gene>
    <name evidence="1" type="ORF">JJC05_00875</name>
</gene>
<accession>A0A8G0KWS0</accession>
<dbReference type="Proteomes" id="UP000824721">
    <property type="component" value="Chromosome"/>
</dbReference>
<proteinExistence type="predicted"/>
<name>A0A8G0KWS0_9FLAO</name>
<sequence>MGSFPKQGVELLQTMLAYYFAFNKVIKETEYVHRFPFLLDAIFKEDIDEDNRKIILEFIYKNKPKDEQIIFSIAESKDNKITVNNYNKESMNNEAKLILTDLTNKRSILKPFNMEQKRHLEETMKLIE</sequence>
<dbReference type="AlphaFoldDB" id="A0A8G0KWS0"/>
<dbReference type="EMBL" id="CP067378">
    <property type="protein sequence ID" value="QYS89035.1"/>
    <property type="molecule type" value="Genomic_DNA"/>
</dbReference>
<protein>
    <submittedName>
        <fullName evidence="1">Uncharacterized protein</fullName>
    </submittedName>
</protein>
<dbReference type="KEGG" id="fdv:JJC05_00875"/>